<organism evidence="3 4">
    <name type="scientific">Corallococcus carmarthensis</name>
    <dbReference type="NCBI Taxonomy" id="2316728"/>
    <lineage>
        <taxon>Bacteria</taxon>
        <taxon>Pseudomonadati</taxon>
        <taxon>Myxococcota</taxon>
        <taxon>Myxococcia</taxon>
        <taxon>Myxococcales</taxon>
        <taxon>Cystobacterineae</taxon>
        <taxon>Myxococcaceae</taxon>
        <taxon>Corallococcus</taxon>
    </lineage>
</organism>
<keyword evidence="4" id="KW-1185">Reference proteome</keyword>
<evidence type="ECO:0000313" key="4">
    <source>
        <dbReference type="Proteomes" id="UP000268313"/>
    </source>
</evidence>
<gene>
    <name evidence="3" type="ORF">D7X32_09465</name>
</gene>
<dbReference type="Proteomes" id="UP000268313">
    <property type="component" value="Unassembled WGS sequence"/>
</dbReference>
<dbReference type="AlphaFoldDB" id="A0A3A8KCT2"/>
<dbReference type="OrthoDB" id="5516368at2"/>
<feature type="chain" id="PRO_5017293741" evidence="2">
    <location>
        <begin position="21"/>
        <end position="117"/>
    </location>
</feature>
<dbReference type="RefSeq" id="WP_120602185.1">
    <property type="nucleotide sequence ID" value="NZ_RAWE01000023.1"/>
</dbReference>
<dbReference type="PROSITE" id="PS51257">
    <property type="entry name" value="PROKAR_LIPOPROTEIN"/>
    <property type="match status" value="1"/>
</dbReference>
<sequence>MRSMVRAWFLMSLTLGIVTACGPSTGADEAVLPSGEAQVEQEIGTDPNCPSSQMQSMVTWQAACGTPCSNTAGNGDPGTTNSGYGLPGTKYKRCCPPGGTCTAWKLIGPVCQFCELQ</sequence>
<name>A0A3A8KCT2_9BACT</name>
<reference evidence="4" key="1">
    <citation type="submission" date="2018-09" db="EMBL/GenBank/DDBJ databases">
        <authorList>
            <person name="Livingstone P.G."/>
            <person name="Whitworth D.E."/>
        </authorList>
    </citation>
    <scope>NUCLEOTIDE SEQUENCE [LARGE SCALE GENOMIC DNA]</scope>
    <source>
        <strain evidence="4">CA043D</strain>
    </source>
</reference>
<proteinExistence type="predicted"/>
<evidence type="ECO:0000256" key="1">
    <source>
        <dbReference type="SAM" id="MobiDB-lite"/>
    </source>
</evidence>
<keyword evidence="2" id="KW-0732">Signal</keyword>
<accession>A0A3A8KCT2</accession>
<evidence type="ECO:0000313" key="3">
    <source>
        <dbReference type="EMBL" id="RKH04969.1"/>
    </source>
</evidence>
<comment type="caution">
    <text evidence="3">The sequence shown here is derived from an EMBL/GenBank/DDBJ whole genome shotgun (WGS) entry which is preliminary data.</text>
</comment>
<protein>
    <submittedName>
        <fullName evidence="3">Uncharacterized protein</fullName>
    </submittedName>
</protein>
<feature type="signal peptide" evidence="2">
    <location>
        <begin position="1"/>
        <end position="20"/>
    </location>
</feature>
<dbReference type="EMBL" id="RAWE01000023">
    <property type="protein sequence ID" value="RKH04969.1"/>
    <property type="molecule type" value="Genomic_DNA"/>
</dbReference>
<feature type="region of interest" description="Disordered" evidence="1">
    <location>
        <begin position="33"/>
        <end position="53"/>
    </location>
</feature>
<evidence type="ECO:0000256" key="2">
    <source>
        <dbReference type="SAM" id="SignalP"/>
    </source>
</evidence>